<feature type="chain" id="PRO_5024372248" evidence="2">
    <location>
        <begin position="20"/>
        <end position="279"/>
    </location>
</feature>
<dbReference type="InterPro" id="IPR051342">
    <property type="entry name" value="PDZ_scaffold"/>
</dbReference>
<dbReference type="Pfam" id="PF00595">
    <property type="entry name" value="PDZ"/>
    <property type="match status" value="2"/>
</dbReference>
<dbReference type="SMART" id="SM00228">
    <property type="entry name" value="PDZ"/>
    <property type="match status" value="3"/>
</dbReference>
<accession>A0A5N5SPH7</accession>
<organism evidence="4 5">
    <name type="scientific">Armadillidium nasatum</name>
    <dbReference type="NCBI Taxonomy" id="96803"/>
    <lineage>
        <taxon>Eukaryota</taxon>
        <taxon>Metazoa</taxon>
        <taxon>Ecdysozoa</taxon>
        <taxon>Arthropoda</taxon>
        <taxon>Crustacea</taxon>
        <taxon>Multicrustacea</taxon>
        <taxon>Malacostraca</taxon>
        <taxon>Eumalacostraca</taxon>
        <taxon>Peracarida</taxon>
        <taxon>Isopoda</taxon>
        <taxon>Oniscidea</taxon>
        <taxon>Crinocheta</taxon>
        <taxon>Armadillidiidae</taxon>
        <taxon>Armadillidium</taxon>
    </lineage>
</organism>
<feature type="signal peptide" evidence="2">
    <location>
        <begin position="1"/>
        <end position="19"/>
    </location>
</feature>
<evidence type="ECO:0000313" key="5">
    <source>
        <dbReference type="Proteomes" id="UP000326759"/>
    </source>
</evidence>
<dbReference type="InterPro" id="IPR001478">
    <property type="entry name" value="PDZ"/>
</dbReference>
<evidence type="ECO:0000259" key="3">
    <source>
        <dbReference type="PROSITE" id="PS50106"/>
    </source>
</evidence>
<name>A0A5N5SPH7_9CRUS</name>
<dbReference type="PANTHER" id="PTHR19964:SF92">
    <property type="entry name" value="PATJ HOMOLOG"/>
    <property type="match status" value="1"/>
</dbReference>
<dbReference type="InterPro" id="IPR036034">
    <property type="entry name" value="PDZ_sf"/>
</dbReference>
<feature type="compositionally biased region" description="Pro residues" evidence="1">
    <location>
        <begin position="168"/>
        <end position="182"/>
    </location>
</feature>
<feature type="domain" description="PDZ" evidence="3">
    <location>
        <begin position="194"/>
        <end position="279"/>
    </location>
</feature>
<feature type="domain" description="PDZ" evidence="3">
    <location>
        <begin position="16"/>
        <end position="75"/>
    </location>
</feature>
<dbReference type="Proteomes" id="UP000326759">
    <property type="component" value="Unassembled WGS sequence"/>
</dbReference>
<comment type="caution">
    <text evidence="4">The sequence shown here is derived from an EMBL/GenBank/DDBJ whole genome shotgun (WGS) entry which is preliminary data.</text>
</comment>
<keyword evidence="2" id="KW-0732">Signal</keyword>
<evidence type="ECO:0000256" key="2">
    <source>
        <dbReference type="SAM" id="SignalP"/>
    </source>
</evidence>
<protein>
    <submittedName>
        <fullName evidence="4">Multiple PDZ domain protein</fullName>
    </submittedName>
</protein>
<feature type="domain" description="PDZ" evidence="3">
    <location>
        <begin position="72"/>
        <end position="119"/>
    </location>
</feature>
<sequence length="279" mass="30037">MKILKHILVTFFFQGSIVIHEIYPEGAVAKDGRLRSGDQILEVNNEDFRTIVHQKALNALRQTPSKVPGGVAESDGRLMQGDQIFEVNDKNLRSASQEHAAAILKCAPASVNIKIGRLKPGKRIPHNLHPTWPVTIIEGPSRTPSSLSPEFPFPQPPLLISPHTIPQLQPPSPTSQSPPSPPIAIAQTVPPFRTVVLERGDDGLGFSIVGGFGSNLGDLPVYVKCIFDRGAAAREGSLRRGDQILQVNGRPLAGLTHVQAVGILKEAKGTVTLTIVPSK</sequence>
<keyword evidence="5" id="KW-1185">Reference proteome</keyword>
<evidence type="ECO:0000313" key="4">
    <source>
        <dbReference type="EMBL" id="KAB7496004.1"/>
    </source>
</evidence>
<evidence type="ECO:0000256" key="1">
    <source>
        <dbReference type="SAM" id="MobiDB-lite"/>
    </source>
</evidence>
<proteinExistence type="predicted"/>
<dbReference type="AlphaFoldDB" id="A0A5N5SPH7"/>
<gene>
    <name evidence="4" type="primary">MPDZ</name>
    <name evidence="4" type="ORF">Anas_08411</name>
</gene>
<dbReference type="PANTHER" id="PTHR19964">
    <property type="entry name" value="MULTIPLE PDZ DOMAIN PROTEIN"/>
    <property type="match status" value="1"/>
</dbReference>
<feature type="region of interest" description="Disordered" evidence="1">
    <location>
        <begin position="141"/>
        <end position="184"/>
    </location>
</feature>
<dbReference type="SUPFAM" id="SSF50156">
    <property type="entry name" value="PDZ domain-like"/>
    <property type="match status" value="3"/>
</dbReference>
<reference evidence="4 5" key="1">
    <citation type="journal article" date="2019" name="PLoS Biol.">
        <title>Sex chromosomes control vertical transmission of feminizing Wolbachia symbionts in an isopod.</title>
        <authorList>
            <person name="Becking T."/>
            <person name="Chebbi M.A."/>
            <person name="Giraud I."/>
            <person name="Moumen B."/>
            <person name="Laverre T."/>
            <person name="Caubet Y."/>
            <person name="Peccoud J."/>
            <person name="Gilbert C."/>
            <person name="Cordaux R."/>
        </authorList>
    </citation>
    <scope>NUCLEOTIDE SEQUENCE [LARGE SCALE GENOMIC DNA]</scope>
    <source>
        <strain evidence="4">ANa2</strain>
        <tissue evidence="4">Whole body excluding digestive tract and cuticle</tissue>
    </source>
</reference>
<dbReference type="OrthoDB" id="438726at2759"/>
<dbReference type="EMBL" id="SEYY01021847">
    <property type="protein sequence ID" value="KAB7496004.1"/>
    <property type="molecule type" value="Genomic_DNA"/>
</dbReference>
<dbReference type="Gene3D" id="2.30.42.10">
    <property type="match status" value="3"/>
</dbReference>
<dbReference type="PROSITE" id="PS50106">
    <property type="entry name" value="PDZ"/>
    <property type="match status" value="3"/>
</dbReference>